<gene>
    <name evidence="5" type="ORF">ENJ15_01610</name>
</gene>
<name>A0A7V5RPA3_CALAY</name>
<dbReference type="InterPro" id="IPR037143">
    <property type="entry name" value="4-PPantetheinyl_Trfase_dom_sf"/>
</dbReference>
<evidence type="ECO:0000256" key="2">
    <source>
        <dbReference type="ARBA" id="ARBA00022679"/>
    </source>
</evidence>
<dbReference type="GO" id="GO:0000287">
    <property type="term" value="F:magnesium ion binding"/>
    <property type="evidence" value="ECO:0007669"/>
    <property type="project" value="InterPro"/>
</dbReference>
<evidence type="ECO:0000259" key="4">
    <source>
        <dbReference type="Pfam" id="PF22624"/>
    </source>
</evidence>
<sequence length="240" mass="27534">MDSDLWHTYHDERPAADELFIWLLDFERLGKSSRFEVMLTEEERNRAARFYFEKDRRAFTITRGYLKERLQTLSGLPVADRNFEFNSQGKPYLKGSSFFFNVSHSGKKALVALTPLAPVGVDVEAFRPDMGTEKIARRFFSEKEVGEFNALPPEQRTQGFFNAWTRKEAFIKAVGLGLSMPLHSFDVTLTPGREARLTGARHPGYDARDWHLEALPLAPPYAAAYCIKHTSARVRLWLAE</sequence>
<dbReference type="GO" id="GO:0005829">
    <property type="term" value="C:cytosol"/>
    <property type="evidence" value="ECO:0007669"/>
    <property type="project" value="TreeGrafter"/>
</dbReference>
<dbReference type="PANTHER" id="PTHR12215">
    <property type="entry name" value="PHOSPHOPANTETHEINE TRANSFERASE"/>
    <property type="match status" value="1"/>
</dbReference>
<evidence type="ECO:0000259" key="3">
    <source>
        <dbReference type="Pfam" id="PF01648"/>
    </source>
</evidence>
<protein>
    <submittedName>
        <fullName evidence="5">4'-phosphopantetheinyl transferase superfamily protein</fullName>
    </submittedName>
</protein>
<comment type="similarity">
    <text evidence="1">Belongs to the P-Pant transferase superfamily. Gsp/Sfp/HetI/AcpT family.</text>
</comment>
<dbReference type="InterPro" id="IPR050559">
    <property type="entry name" value="P-Pant_transferase_sf"/>
</dbReference>
<dbReference type="EMBL" id="DRLI01000061">
    <property type="protein sequence ID" value="HHM01680.1"/>
    <property type="molecule type" value="Genomic_DNA"/>
</dbReference>
<dbReference type="PANTHER" id="PTHR12215:SF10">
    <property type="entry name" value="L-AMINOADIPATE-SEMIALDEHYDE DEHYDROGENASE-PHOSPHOPANTETHEINYL TRANSFERASE"/>
    <property type="match status" value="1"/>
</dbReference>
<dbReference type="Proteomes" id="UP000885771">
    <property type="component" value="Unassembled WGS sequence"/>
</dbReference>
<evidence type="ECO:0000256" key="1">
    <source>
        <dbReference type="ARBA" id="ARBA00010990"/>
    </source>
</evidence>
<dbReference type="SUPFAM" id="SSF56214">
    <property type="entry name" value="4'-phosphopantetheinyl transferase"/>
    <property type="match status" value="2"/>
</dbReference>
<dbReference type="Pfam" id="PF22624">
    <property type="entry name" value="AASDHPPT_N"/>
    <property type="match status" value="1"/>
</dbReference>
<feature type="domain" description="4'-phosphopantetheinyl transferase N-terminal" evidence="4">
    <location>
        <begin position="38"/>
        <end position="112"/>
    </location>
</feature>
<dbReference type="InterPro" id="IPR055066">
    <property type="entry name" value="AASDHPPT_N"/>
</dbReference>
<evidence type="ECO:0000313" key="5">
    <source>
        <dbReference type="EMBL" id="HHM01680.1"/>
    </source>
</evidence>
<proteinExistence type="inferred from homology"/>
<dbReference type="Pfam" id="PF01648">
    <property type="entry name" value="ACPS"/>
    <property type="match status" value="1"/>
</dbReference>
<accession>A0A7V5RPA3</accession>
<dbReference type="AlphaFoldDB" id="A0A7V5RPA3"/>
<dbReference type="GO" id="GO:0019878">
    <property type="term" value="P:lysine biosynthetic process via aminoadipic acid"/>
    <property type="evidence" value="ECO:0007669"/>
    <property type="project" value="TreeGrafter"/>
</dbReference>
<keyword evidence="2 5" id="KW-0808">Transferase</keyword>
<dbReference type="InterPro" id="IPR008278">
    <property type="entry name" value="4-PPantetheinyl_Trfase_dom"/>
</dbReference>
<dbReference type="Gene3D" id="3.90.470.20">
    <property type="entry name" value="4'-phosphopantetheinyl transferase domain"/>
    <property type="match status" value="2"/>
</dbReference>
<reference evidence="5" key="1">
    <citation type="journal article" date="2020" name="mSystems">
        <title>Genome- and Community-Level Interaction Insights into Carbon Utilization and Element Cycling Functions of Hydrothermarchaeota in Hydrothermal Sediment.</title>
        <authorList>
            <person name="Zhou Z."/>
            <person name="Liu Y."/>
            <person name="Xu W."/>
            <person name="Pan J."/>
            <person name="Luo Z.H."/>
            <person name="Li M."/>
        </authorList>
    </citation>
    <scope>NUCLEOTIDE SEQUENCE [LARGE SCALE GENOMIC DNA]</scope>
    <source>
        <strain evidence="5">HyVt-460</strain>
    </source>
</reference>
<dbReference type="GO" id="GO:0008897">
    <property type="term" value="F:holo-[acyl-carrier-protein] synthase activity"/>
    <property type="evidence" value="ECO:0007669"/>
    <property type="project" value="InterPro"/>
</dbReference>
<feature type="domain" description="4'-phosphopantetheinyl transferase" evidence="3">
    <location>
        <begin position="118"/>
        <end position="226"/>
    </location>
</feature>
<comment type="caution">
    <text evidence="5">The sequence shown here is derived from an EMBL/GenBank/DDBJ whole genome shotgun (WGS) entry which is preliminary data.</text>
</comment>
<organism evidence="5">
    <name type="scientific">Caldithrix abyssi</name>
    <dbReference type="NCBI Taxonomy" id="187145"/>
    <lineage>
        <taxon>Bacteria</taxon>
        <taxon>Pseudomonadati</taxon>
        <taxon>Calditrichota</taxon>
        <taxon>Calditrichia</taxon>
        <taxon>Calditrichales</taxon>
        <taxon>Calditrichaceae</taxon>
        <taxon>Caldithrix</taxon>
    </lineage>
</organism>